<dbReference type="RefSeq" id="WP_028855483.1">
    <property type="nucleotide sequence ID" value="NZ_JAACIO010000041.1"/>
</dbReference>
<evidence type="ECO:0000256" key="3">
    <source>
        <dbReference type="ARBA" id="ARBA00022448"/>
    </source>
</evidence>
<evidence type="ECO:0000256" key="1">
    <source>
        <dbReference type="ARBA" id="ARBA00004651"/>
    </source>
</evidence>
<keyword evidence="12" id="KW-1185">Reference proteome</keyword>
<dbReference type="PANTHER" id="PTHR34182:SF1">
    <property type="entry name" value="PROTEIN-EXPORT MEMBRANE PROTEIN SECG"/>
    <property type="match status" value="1"/>
</dbReference>
<comment type="subcellular location">
    <subcellularLocation>
        <location evidence="1 10">Cell membrane</location>
        <topology evidence="1 10">Multi-pass membrane protein</topology>
    </subcellularLocation>
</comment>
<keyword evidence="6 10" id="KW-0653">Protein transport</keyword>
<accession>A0ABX9KD93</accession>
<evidence type="ECO:0000256" key="8">
    <source>
        <dbReference type="ARBA" id="ARBA00023010"/>
    </source>
</evidence>
<gene>
    <name evidence="11" type="primary">secG</name>
    <name evidence="11" type="ORF">DYH56_14665</name>
</gene>
<name>A0ABX9KD93_9FUSO</name>
<dbReference type="EMBL" id="QUAJ01000043">
    <property type="protein sequence ID" value="REI39474.1"/>
    <property type="molecule type" value="Genomic_DNA"/>
</dbReference>
<evidence type="ECO:0000256" key="2">
    <source>
        <dbReference type="ARBA" id="ARBA00008445"/>
    </source>
</evidence>
<comment type="function">
    <text evidence="10">Involved in protein export. Participates in an early event of protein translocation.</text>
</comment>
<keyword evidence="7 10" id="KW-1133">Transmembrane helix</keyword>
<reference evidence="11 12" key="1">
    <citation type="submission" date="2018-08" db="EMBL/GenBank/DDBJ databases">
        <title>Draft genome sequence of Psychrilyobacter sp. strain SD5 isolated from Black Sea water.</title>
        <authorList>
            <person name="Yadav S."/>
            <person name="Villanueva L."/>
            <person name="Damste J.S.S."/>
        </authorList>
    </citation>
    <scope>NUCLEOTIDE SEQUENCE [LARGE SCALE GENOMIC DNA]</scope>
    <source>
        <strain evidence="11 12">SD5</strain>
    </source>
</reference>
<evidence type="ECO:0000256" key="10">
    <source>
        <dbReference type="RuleBase" id="RU365087"/>
    </source>
</evidence>
<evidence type="ECO:0000256" key="6">
    <source>
        <dbReference type="ARBA" id="ARBA00022927"/>
    </source>
</evidence>
<keyword evidence="5 10" id="KW-0812">Transmembrane</keyword>
<proteinExistence type="inferred from homology"/>
<dbReference type="Pfam" id="PF03840">
    <property type="entry name" value="SecG"/>
    <property type="match status" value="1"/>
</dbReference>
<keyword evidence="3 10" id="KW-0813">Transport</keyword>
<comment type="caution">
    <text evidence="11">The sequence shown here is derived from an EMBL/GenBank/DDBJ whole genome shotgun (WGS) entry which is preliminary data.</text>
</comment>
<evidence type="ECO:0000256" key="5">
    <source>
        <dbReference type="ARBA" id="ARBA00022692"/>
    </source>
</evidence>
<feature type="transmembrane region" description="Helical" evidence="10">
    <location>
        <begin position="55"/>
        <end position="73"/>
    </location>
</feature>
<comment type="similarity">
    <text evidence="2 10">Belongs to the SecG family.</text>
</comment>
<dbReference type="NCBIfam" id="TIGR00810">
    <property type="entry name" value="secG"/>
    <property type="match status" value="1"/>
</dbReference>
<evidence type="ECO:0000256" key="7">
    <source>
        <dbReference type="ARBA" id="ARBA00022989"/>
    </source>
</evidence>
<organism evidence="11 12">
    <name type="scientific">Psychrilyobacter piezotolerans</name>
    <dbReference type="NCBI Taxonomy" id="2293438"/>
    <lineage>
        <taxon>Bacteria</taxon>
        <taxon>Fusobacteriati</taxon>
        <taxon>Fusobacteriota</taxon>
        <taxon>Fusobacteriia</taxon>
        <taxon>Fusobacteriales</taxon>
        <taxon>Fusobacteriaceae</taxon>
        <taxon>Psychrilyobacter</taxon>
    </lineage>
</organism>
<dbReference type="Proteomes" id="UP000263486">
    <property type="component" value="Unassembled WGS sequence"/>
</dbReference>
<protein>
    <recommendedName>
        <fullName evidence="10">Protein-export membrane protein SecG</fullName>
    </recommendedName>
</protein>
<dbReference type="PANTHER" id="PTHR34182">
    <property type="entry name" value="PROTEIN-EXPORT MEMBRANE PROTEIN SECG"/>
    <property type="match status" value="1"/>
</dbReference>
<evidence type="ECO:0000313" key="11">
    <source>
        <dbReference type="EMBL" id="REI39474.1"/>
    </source>
</evidence>
<keyword evidence="8 10" id="KW-0811">Translocation</keyword>
<dbReference type="InterPro" id="IPR004692">
    <property type="entry name" value="SecG"/>
</dbReference>
<keyword evidence="9 10" id="KW-0472">Membrane</keyword>
<feature type="transmembrane region" description="Helical" evidence="10">
    <location>
        <begin position="6"/>
        <end position="22"/>
    </location>
</feature>
<evidence type="ECO:0000313" key="12">
    <source>
        <dbReference type="Proteomes" id="UP000263486"/>
    </source>
</evidence>
<keyword evidence="4 10" id="KW-1003">Cell membrane</keyword>
<dbReference type="PRINTS" id="PR01651">
    <property type="entry name" value="SECGEXPORT"/>
</dbReference>
<evidence type="ECO:0000256" key="4">
    <source>
        <dbReference type="ARBA" id="ARBA00022475"/>
    </source>
</evidence>
<evidence type="ECO:0000256" key="9">
    <source>
        <dbReference type="ARBA" id="ARBA00023136"/>
    </source>
</evidence>
<sequence>MATFLTVILFILAISLIVLVIIQPDRSKGMSGGIGTGATNSIFGVHDDGGPLAKATEFVAAGFLIVALLLYLVS</sequence>